<reference evidence="4 5" key="1">
    <citation type="submission" date="2020-08" db="EMBL/GenBank/DDBJ databases">
        <title>Genomic Encyclopedia of Type Strains, Phase IV (KMG-V): Genome sequencing to study the core and pangenomes of soil and plant-associated prokaryotes.</title>
        <authorList>
            <person name="Whitman W."/>
        </authorList>
    </citation>
    <scope>NUCLEOTIDE SEQUENCE [LARGE SCALE GENOMIC DNA]</scope>
    <source>
        <strain evidence="2 5">SEMIA 444</strain>
        <strain evidence="1 4">SEMIA 448</strain>
        <strain evidence="3 6">SEMIA 452</strain>
    </source>
</reference>
<evidence type="ECO:0000313" key="1">
    <source>
        <dbReference type="EMBL" id="MBB4347499.1"/>
    </source>
</evidence>
<evidence type="ECO:0000313" key="3">
    <source>
        <dbReference type="EMBL" id="MBB4444793.1"/>
    </source>
</evidence>
<dbReference type="PANTHER" id="PTHR34352">
    <property type="entry name" value="PROTEIN YHFA"/>
    <property type="match status" value="1"/>
</dbReference>
<dbReference type="Pfam" id="PF02566">
    <property type="entry name" value="OsmC"/>
    <property type="match status" value="1"/>
</dbReference>
<dbReference type="InterPro" id="IPR036102">
    <property type="entry name" value="OsmC/Ohrsf"/>
</dbReference>
<organism evidence="1 4">
    <name type="scientific">Aliirhizobium cellulosilyticum</name>
    <dbReference type="NCBI Taxonomy" id="393664"/>
    <lineage>
        <taxon>Bacteria</taxon>
        <taxon>Pseudomonadati</taxon>
        <taxon>Pseudomonadota</taxon>
        <taxon>Alphaproteobacteria</taxon>
        <taxon>Hyphomicrobiales</taxon>
        <taxon>Rhizobiaceae</taxon>
        <taxon>Aliirhizobium</taxon>
    </lineage>
</organism>
<dbReference type="SUPFAM" id="SSF82784">
    <property type="entry name" value="OsmC-like"/>
    <property type="match status" value="1"/>
</dbReference>
<dbReference type="EMBL" id="JACIGW010000001">
    <property type="protein sequence ID" value="MBB4347499.1"/>
    <property type="molecule type" value="Genomic_DNA"/>
</dbReference>
<name>A0A7W6S5C1_9HYPH</name>
<evidence type="ECO:0000313" key="2">
    <source>
        <dbReference type="EMBL" id="MBB4410106.1"/>
    </source>
</evidence>
<evidence type="ECO:0000313" key="6">
    <source>
        <dbReference type="Proteomes" id="UP000576087"/>
    </source>
</evidence>
<gene>
    <name evidence="2" type="ORF">GGE31_000577</name>
    <name evidence="1" type="ORF">GGE33_001207</name>
    <name evidence="3" type="ORF">GGE35_000575</name>
</gene>
<dbReference type="RefSeq" id="WP_183821579.1">
    <property type="nucleotide sequence ID" value="NZ_JACIGW010000001.1"/>
</dbReference>
<dbReference type="InterPro" id="IPR015946">
    <property type="entry name" value="KH_dom-like_a/b"/>
</dbReference>
<dbReference type="EMBL" id="JACIGY010000001">
    <property type="protein sequence ID" value="MBB4410106.1"/>
    <property type="molecule type" value="Genomic_DNA"/>
</dbReference>
<dbReference type="Gene3D" id="3.30.300.20">
    <property type="match status" value="1"/>
</dbReference>
<accession>A0A7W6S5C1</accession>
<dbReference type="Proteomes" id="UP000576087">
    <property type="component" value="Unassembled WGS sequence"/>
</dbReference>
<dbReference type="PANTHER" id="PTHR34352:SF1">
    <property type="entry name" value="PROTEIN YHFA"/>
    <property type="match status" value="1"/>
</dbReference>
<evidence type="ECO:0000313" key="5">
    <source>
        <dbReference type="Proteomes" id="UP000524535"/>
    </source>
</evidence>
<dbReference type="Proteomes" id="UP000524535">
    <property type="component" value="Unassembled WGS sequence"/>
</dbReference>
<dbReference type="InterPro" id="IPR003718">
    <property type="entry name" value="OsmC/Ohr_fam"/>
</dbReference>
<comment type="caution">
    <text evidence="1">The sequence shown here is derived from an EMBL/GenBank/DDBJ whole genome shotgun (WGS) entry which is preliminary data.</text>
</comment>
<evidence type="ECO:0000313" key="4">
    <source>
        <dbReference type="Proteomes" id="UP000520770"/>
    </source>
</evidence>
<dbReference type="EMBL" id="JACIHM010000001">
    <property type="protein sequence ID" value="MBB4444793.1"/>
    <property type="molecule type" value="Genomic_DNA"/>
</dbReference>
<proteinExistence type="predicted"/>
<keyword evidence="5" id="KW-1185">Reference proteome</keyword>
<sequence>MVDLKIKKRPIGAVARVQRNGHPQVTSRTGGEIGVVTGASEEGFNPLDLMFASLSACLVLSARIAASKLSVLDRFDGASADVTGEKSAEEPYRIERFIVAITIDGDFTQEERHQIVHMAEEICTVSNTLKTRPEISLSVG</sequence>
<dbReference type="AlphaFoldDB" id="A0A7W6S5C1"/>
<protein>
    <submittedName>
        <fullName evidence="1">Putative OsmC-like protein</fullName>
    </submittedName>
</protein>
<dbReference type="Proteomes" id="UP000520770">
    <property type="component" value="Unassembled WGS sequence"/>
</dbReference>